<keyword evidence="3" id="KW-1185">Reference proteome</keyword>
<evidence type="ECO:0000313" key="3">
    <source>
        <dbReference type="Proteomes" id="UP000190274"/>
    </source>
</evidence>
<dbReference type="OrthoDB" id="4035955at2759"/>
<dbReference type="Proteomes" id="UP000190274">
    <property type="component" value="Chromosome B"/>
</dbReference>
<evidence type="ECO:0000313" key="2">
    <source>
        <dbReference type="EMBL" id="SCU80396.1"/>
    </source>
</evidence>
<feature type="region of interest" description="Disordered" evidence="1">
    <location>
        <begin position="599"/>
        <end position="622"/>
    </location>
</feature>
<sequence>MTVQPSSSTSSPKNSVGSLEHPRGDTNEALSKRKYFSNWLQNLKEHSPSEETNDEESVFIDVGDACFSSTNPFSYIPVLSATEAQQLLVPPQQQQSRNHPHGRRLKAFLRSHLRRPSRRRLLSPNPRSKFLLKGDGDFGYGTRANDFVDLPMKDKSEADVTGDASNLDTSLVSIERGSQTGELKILKNGVKDGKGTLRLSNPEAEFMRQTEAPIAVKSGAQNDSEYDSGTSEDNTANCNLNAQNDIDDYDPSLFKREDSTSLGVARVGVDGLDESPSSSNREFHSHDDSKLDSLKRTSEGMSGVLAGMKRARIEKEESRAITSSVKEIFDSARDSSSVYSETPSLEPYSEKARLVPGNDAQMVNNPYLDESNISDFRGSESPRAVTIKDAREPSTYRDSPKVRTPTFTPLSKSCKLNTTPTNASPLEEKLHGMMRKFKAVVQPPSEAVDNHSCGEGMNDIVDTHCSNDTSIHTYNRNGSRTNSVQRRQAFKPSKSEEFETQRLCVPTFRQSLRKIDALGLFEDVRKGTMTERDLFNLSKLRPDDSFDFRDERFYDRQLCFSGSSNSSKSGGDDFISASVKFNKFSQLLMYDVRKTSKFDDLEPSSHPGSSQETTLLRGAPTAHKPILKRRTNERASEESLRAEDCDNVDATEFIKFFEGHEARRRVEEARLSKIRDRQLTNYYANDHMYNSIRNGDRKSATIDFRKSRKATEANIGRELRDPNQGIISSPNEFKWQRLHKENPISQQCC</sequence>
<feature type="region of interest" description="Disordered" evidence="1">
    <location>
        <begin position="269"/>
        <end position="298"/>
    </location>
</feature>
<feature type="region of interest" description="Disordered" evidence="1">
    <location>
        <begin position="1"/>
        <end position="30"/>
    </location>
</feature>
<feature type="compositionally biased region" description="Basic and acidic residues" evidence="1">
    <location>
        <begin position="281"/>
        <end position="298"/>
    </location>
</feature>
<dbReference type="AlphaFoldDB" id="A0A1G4IU92"/>
<feature type="compositionally biased region" description="Low complexity" evidence="1">
    <location>
        <begin position="1"/>
        <end position="18"/>
    </location>
</feature>
<gene>
    <name evidence="2" type="ORF">LADA_0B07162G</name>
</gene>
<protein>
    <submittedName>
        <fullName evidence="2">LADA_0B07162g1_1</fullName>
    </submittedName>
</protein>
<feature type="region of interest" description="Disordered" evidence="1">
    <location>
        <begin position="209"/>
        <end position="254"/>
    </location>
</feature>
<name>A0A1G4IU92_9SACH</name>
<feature type="compositionally biased region" description="Basic and acidic residues" evidence="1">
    <location>
        <begin position="390"/>
        <end position="401"/>
    </location>
</feature>
<feature type="compositionally biased region" description="Polar residues" evidence="1">
    <location>
        <begin position="219"/>
        <end position="244"/>
    </location>
</feature>
<organism evidence="2 3">
    <name type="scientific">Lachancea dasiensis</name>
    <dbReference type="NCBI Taxonomy" id="1072105"/>
    <lineage>
        <taxon>Eukaryota</taxon>
        <taxon>Fungi</taxon>
        <taxon>Dikarya</taxon>
        <taxon>Ascomycota</taxon>
        <taxon>Saccharomycotina</taxon>
        <taxon>Saccharomycetes</taxon>
        <taxon>Saccharomycetales</taxon>
        <taxon>Saccharomycetaceae</taxon>
        <taxon>Lachancea</taxon>
    </lineage>
</organism>
<reference evidence="3" key="1">
    <citation type="submission" date="2016-03" db="EMBL/GenBank/DDBJ databases">
        <authorList>
            <person name="Devillers H."/>
        </authorList>
    </citation>
    <scope>NUCLEOTIDE SEQUENCE [LARGE SCALE GENOMIC DNA]</scope>
</reference>
<feature type="region of interest" description="Disordered" evidence="1">
    <location>
        <begin position="390"/>
        <end position="423"/>
    </location>
</feature>
<accession>A0A1G4IU92</accession>
<evidence type="ECO:0000256" key="1">
    <source>
        <dbReference type="SAM" id="MobiDB-lite"/>
    </source>
</evidence>
<feature type="compositionally biased region" description="Polar residues" evidence="1">
    <location>
        <begin position="405"/>
        <end position="423"/>
    </location>
</feature>
<proteinExistence type="predicted"/>
<dbReference type="EMBL" id="LT598456">
    <property type="protein sequence ID" value="SCU80396.1"/>
    <property type="molecule type" value="Genomic_DNA"/>
</dbReference>